<proteinExistence type="predicted"/>
<dbReference type="AlphaFoldDB" id="J3LW46"/>
<dbReference type="HOGENOM" id="CLU_2816513_0_0_1"/>
<protein>
    <submittedName>
        <fullName evidence="2">Uncharacterized protein</fullName>
    </submittedName>
</protein>
<dbReference type="EnsemblPlants" id="OB04G13710.1">
    <property type="protein sequence ID" value="OB04G13710.1"/>
    <property type="gene ID" value="OB04G13710"/>
</dbReference>
<evidence type="ECO:0000313" key="3">
    <source>
        <dbReference type="Proteomes" id="UP000006038"/>
    </source>
</evidence>
<dbReference type="Gramene" id="OB04G13720.1">
    <property type="protein sequence ID" value="OB04G13720.1"/>
    <property type="gene ID" value="OB04G13720"/>
</dbReference>
<feature type="compositionally biased region" description="Gly residues" evidence="1">
    <location>
        <begin position="58"/>
        <end position="67"/>
    </location>
</feature>
<evidence type="ECO:0000313" key="2">
    <source>
        <dbReference type="EnsemblPlants" id="OB04G13710.1"/>
    </source>
</evidence>
<dbReference type="Gramene" id="OB04G13710.1">
    <property type="protein sequence ID" value="OB04G13710.1"/>
    <property type="gene ID" value="OB04G13710"/>
</dbReference>
<dbReference type="Proteomes" id="UP000006038">
    <property type="component" value="Chromosome 4"/>
</dbReference>
<evidence type="ECO:0000256" key="1">
    <source>
        <dbReference type="SAM" id="MobiDB-lite"/>
    </source>
</evidence>
<feature type="compositionally biased region" description="Basic and acidic residues" evidence="1">
    <location>
        <begin position="44"/>
        <end position="56"/>
    </location>
</feature>
<reference evidence="2" key="2">
    <citation type="submission" date="2013-04" db="UniProtKB">
        <authorList>
            <consortium name="EnsemblPlants"/>
        </authorList>
    </citation>
    <scope>IDENTIFICATION</scope>
</reference>
<sequence length="67" mass="6762">MAACVGASEVGAGRLGCAGGRERRRMMGAVDAGVRRGRSSGWGHSEEDGGSRRRPVDGGSGIGRFAG</sequence>
<name>J3LW46_ORYBR</name>
<accession>J3LW46</accession>
<reference evidence="2" key="1">
    <citation type="journal article" date="2013" name="Nat. Commun.">
        <title>Whole-genome sequencing of Oryza brachyantha reveals mechanisms underlying Oryza genome evolution.</title>
        <authorList>
            <person name="Chen J."/>
            <person name="Huang Q."/>
            <person name="Gao D."/>
            <person name="Wang J."/>
            <person name="Lang Y."/>
            <person name="Liu T."/>
            <person name="Li B."/>
            <person name="Bai Z."/>
            <person name="Luis Goicoechea J."/>
            <person name="Liang C."/>
            <person name="Chen C."/>
            <person name="Zhang W."/>
            <person name="Sun S."/>
            <person name="Liao Y."/>
            <person name="Zhang X."/>
            <person name="Yang L."/>
            <person name="Song C."/>
            <person name="Wang M."/>
            <person name="Shi J."/>
            <person name="Liu G."/>
            <person name="Liu J."/>
            <person name="Zhou H."/>
            <person name="Zhou W."/>
            <person name="Yu Q."/>
            <person name="An N."/>
            <person name="Chen Y."/>
            <person name="Cai Q."/>
            <person name="Wang B."/>
            <person name="Liu B."/>
            <person name="Min J."/>
            <person name="Huang Y."/>
            <person name="Wu H."/>
            <person name="Li Z."/>
            <person name="Zhang Y."/>
            <person name="Yin Y."/>
            <person name="Song W."/>
            <person name="Jiang J."/>
            <person name="Jackson S.A."/>
            <person name="Wing R.A."/>
            <person name="Wang J."/>
            <person name="Chen M."/>
        </authorList>
    </citation>
    <scope>NUCLEOTIDE SEQUENCE [LARGE SCALE GENOMIC DNA]</scope>
    <source>
        <strain evidence="2">IRGC 101232</strain>
    </source>
</reference>
<organism evidence="2">
    <name type="scientific">Oryza brachyantha</name>
    <name type="common">malo sina</name>
    <dbReference type="NCBI Taxonomy" id="4533"/>
    <lineage>
        <taxon>Eukaryota</taxon>
        <taxon>Viridiplantae</taxon>
        <taxon>Streptophyta</taxon>
        <taxon>Embryophyta</taxon>
        <taxon>Tracheophyta</taxon>
        <taxon>Spermatophyta</taxon>
        <taxon>Magnoliopsida</taxon>
        <taxon>Liliopsida</taxon>
        <taxon>Poales</taxon>
        <taxon>Poaceae</taxon>
        <taxon>BOP clade</taxon>
        <taxon>Oryzoideae</taxon>
        <taxon>Oryzeae</taxon>
        <taxon>Oryzinae</taxon>
        <taxon>Oryza</taxon>
    </lineage>
</organism>
<keyword evidence="3" id="KW-1185">Reference proteome</keyword>
<feature type="region of interest" description="Disordered" evidence="1">
    <location>
        <begin position="28"/>
        <end position="67"/>
    </location>
</feature>
<dbReference type="EnsemblPlants" id="OB04G13720.1">
    <property type="protein sequence ID" value="OB04G13720.1"/>
    <property type="gene ID" value="OB04G13720"/>
</dbReference>